<keyword evidence="1" id="KW-0472">Membrane</keyword>
<gene>
    <name evidence="2" type="ORF">SAMN00777080_3859</name>
</gene>
<keyword evidence="3" id="KW-1185">Reference proteome</keyword>
<feature type="transmembrane region" description="Helical" evidence="1">
    <location>
        <begin position="72"/>
        <end position="91"/>
    </location>
</feature>
<evidence type="ECO:0000313" key="2">
    <source>
        <dbReference type="EMBL" id="SMD45214.1"/>
    </source>
</evidence>
<feature type="transmembrane region" description="Helical" evidence="1">
    <location>
        <begin position="155"/>
        <end position="180"/>
    </location>
</feature>
<proteinExistence type="predicted"/>
<dbReference type="PANTHER" id="PTHR34989">
    <property type="entry name" value="PROTEIN HDED"/>
    <property type="match status" value="1"/>
</dbReference>
<accession>A0A1W2H8V6</accession>
<reference evidence="3" key="1">
    <citation type="submission" date="2017-04" db="EMBL/GenBank/DDBJ databases">
        <authorList>
            <person name="Varghese N."/>
            <person name="Submissions S."/>
        </authorList>
    </citation>
    <scope>NUCLEOTIDE SEQUENCE [LARGE SCALE GENOMIC DNA]</scope>
    <source>
        <strain evidence="3">DSM 16537</strain>
    </source>
</reference>
<dbReference type="EMBL" id="LT838813">
    <property type="protein sequence ID" value="SMD45214.1"/>
    <property type="molecule type" value="Genomic_DNA"/>
</dbReference>
<feature type="transmembrane region" description="Helical" evidence="1">
    <location>
        <begin position="40"/>
        <end position="60"/>
    </location>
</feature>
<dbReference type="OrthoDB" id="7059775at2"/>
<feature type="transmembrane region" description="Helical" evidence="1">
    <location>
        <begin position="97"/>
        <end position="120"/>
    </location>
</feature>
<dbReference type="AlphaFoldDB" id="A0A1W2H8V6"/>
<feature type="transmembrane region" description="Helical" evidence="1">
    <location>
        <begin position="132"/>
        <end position="149"/>
    </location>
</feature>
<dbReference type="InterPro" id="IPR005325">
    <property type="entry name" value="DUF308_memb"/>
</dbReference>
<dbReference type="GO" id="GO:0005886">
    <property type="term" value="C:plasma membrane"/>
    <property type="evidence" value="ECO:0007669"/>
    <property type="project" value="TreeGrafter"/>
</dbReference>
<dbReference type="InterPro" id="IPR052712">
    <property type="entry name" value="Acid_resist_chaperone_HdeD"/>
</dbReference>
<name>A0A1W2H8V6_9BACT</name>
<dbReference type="RefSeq" id="WP_084121957.1">
    <property type="nucleotide sequence ID" value="NZ_LT838813.1"/>
</dbReference>
<dbReference type="STRING" id="758820.SAMN00777080_3859"/>
<protein>
    <submittedName>
        <fullName evidence="2">Uncharacterized membrane protein HdeD, DUF308 family</fullName>
    </submittedName>
</protein>
<dbReference type="PANTHER" id="PTHR34989:SF1">
    <property type="entry name" value="PROTEIN HDED"/>
    <property type="match status" value="1"/>
</dbReference>
<keyword evidence="1" id="KW-1133">Transmembrane helix</keyword>
<evidence type="ECO:0000313" key="3">
    <source>
        <dbReference type="Proteomes" id="UP000192333"/>
    </source>
</evidence>
<dbReference type="Proteomes" id="UP000192333">
    <property type="component" value="Chromosome I"/>
</dbReference>
<evidence type="ECO:0000256" key="1">
    <source>
        <dbReference type="SAM" id="Phobius"/>
    </source>
</evidence>
<keyword evidence="1" id="KW-0812">Transmembrane</keyword>
<organism evidence="2 3">
    <name type="scientific">Aquiflexum balticum DSM 16537</name>
    <dbReference type="NCBI Taxonomy" id="758820"/>
    <lineage>
        <taxon>Bacteria</taxon>
        <taxon>Pseudomonadati</taxon>
        <taxon>Bacteroidota</taxon>
        <taxon>Cytophagia</taxon>
        <taxon>Cytophagales</taxon>
        <taxon>Cyclobacteriaceae</taxon>
        <taxon>Aquiflexum</taxon>
    </lineage>
</organism>
<dbReference type="Pfam" id="PF03729">
    <property type="entry name" value="DUF308"/>
    <property type="match status" value="2"/>
</dbReference>
<sequence length="198" mass="22293">MESALKKSKFMIKNWWLPLIIGTLFILVGAWTISTPLASYMSLVIIFASFMFVSGIFQLIFSIRNRNEIDDWGWHFAGAMFDFVVGAILFFNPALTMAVLPFVLAFYFMFKGFGTIGFAFDMKKYGSDGWGWLLFSGALSIIFSLMIIFNPTLGGLTIVFFTAFAFFSLGFFNIVLAFTLKKIKGKTGDLKDLVSNLK</sequence>
<feature type="transmembrane region" description="Helical" evidence="1">
    <location>
        <begin position="15"/>
        <end position="34"/>
    </location>
</feature>